<name>A0A9D4JV11_DREPO</name>
<gene>
    <name evidence="1" type="ORF">DPMN_125779</name>
</gene>
<comment type="caution">
    <text evidence="1">The sequence shown here is derived from an EMBL/GenBank/DDBJ whole genome shotgun (WGS) entry which is preliminary data.</text>
</comment>
<dbReference type="AlphaFoldDB" id="A0A9D4JV11"/>
<evidence type="ECO:0000313" key="1">
    <source>
        <dbReference type="EMBL" id="KAH3823954.1"/>
    </source>
</evidence>
<protein>
    <submittedName>
        <fullName evidence="1">Uncharacterized protein</fullName>
    </submittedName>
</protein>
<sequence length="151" mass="16592">MFGGRCSGEMPVSSRLYMQSGLSCSPYPAIASSRFSKYLSTSYGVVCLALFESNAEGFGVDILLSRLFKTPYSQQLLRGLSVARFPRWCANSPAICCMAVLLKPYPSLTESSACSTNLSFSSSVKTVSVVKLFGFTRPLIRSRNVWFGMLY</sequence>
<accession>A0A9D4JV11</accession>
<reference evidence="1" key="1">
    <citation type="journal article" date="2019" name="bioRxiv">
        <title>The Genome of the Zebra Mussel, Dreissena polymorpha: A Resource for Invasive Species Research.</title>
        <authorList>
            <person name="McCartney M.A."/>
            <person name="Auch B."/>
            <person name="Kono T."/>
            <person name="Mallez S."/>
            <person name="Zhang Y."/>
            <person name="Obille A."/>
            <person name="Becker A."/>
            <person name="Abrahante J.E."/>
            <person name="Garbe J."/>
            <person name="Badalamenti J.P."/>
            <person name="Herman A."/>
            <person name="Mangelson H."/>
            <person name="Liachko I."/>
            <person name="Sullivan S."/>
            <person name="Sone E.D."/>
            <person name="Koren S."/>
            <person name="Silverstein K.A.T."/>
            <person name="Beckman K.B."/>
            <person name="Gohl D.M."/>
        </authorList>
    </citation>
    <scope>NUCLEOTIDE SEQUENCE</scope>
    <source>
        <strain evidence="1">Duluth1</strain>
        <tissue evidence="1">Whole animal</tissue>
    </source>
</reference>
<proteinExistence type="predicted"/>
<keyword evidence="2" id="KW-1185">Reference proteome</keyword>
<reference evidence="1" key="2">
    <citation type="submission" date="2020-11" db="EMBL/GenBank/DDBJ databases">
        <authorList>
            <person name="McCartney M.A."/>
            <person name="Auch B."/>
            <person name="Kono T."/>
            <person name="Mallez S."/>
            <person name="Becker A."/>
            <person name="Gohl D.M."/>
            <person name="Silverstein K.A.T."/>
            <person name="Koren S."/>
            <person name="Bechman K.B."/>
            <person name="Herman A."/>
            <person name="Abrahante J.E."/>
            <person name="Garbe J."/>
        </authorList>
    </citation>
    <scope>NUCLEOTIDE SEQUENCE</scope>
    <source>
        <strain evidence="1">Duluth1</strain>
        <tissue evidence="1">Whole animal</tissue>
    </source>
</reference>
<evidence type="ECO:0000313" key="2">
    <source>
        <dbReference type="Proteomes" id="UP000828390"/>
    </source>
</evidence>
<organism evidence="1 2">
    <name type="scientific">Dreissena polymorpha</name>
    <name type="common">Zebra mussel</name>
    <name type="synonym">Mytilus polymorpha</name>
    <dbReference type="NCBI Taxonomy" id="45954"/>
    <lineage>
        <taxon>Eukaryota</taxon>
        <taxon>Metazoa</taxon>
        <taxon>Spiralia</taxon>
        <taxon>Lophotrochozoa</taxon>
        <taxon>Mollusca</taxon>
        <taxon>Bivalvia</taxon>
        <taxon>Autobranchia</taxon>
        <taxon>Heteroconchia</taxon>
        <taxon>Euheterodonta</taxon>
        <taxon>Imparidentia</taxon>
        <taxon>Neoheterodontei</taxon>
        <taxon>Myida</taxon>
        <taxon>Dreissenoidea</taxon>
        <taxon>Dreissenidae</taxon>
        <taxon>Dreissena</taxon>
    </lineage>
</organism>
<dbReference type="EMBL" id="JAIWYP010000005">
    <property type="protein sequence ID" value="KAH3823954.1"/>
    <property type="molecule type" value="Genomic_DNA"/>
</dbReference>
<dbReference type="Proteomes" id="UP000828390">
    <property type="component" value="Unassembled WGS sequence"/>
</dbReference>